<comment type="similarity">
    <text evidence="1">Belongs to the LytR/CpsA/Psr (LCP) family.</text>
</comment>
<evidence type="ECO:0000256" key="1">
    <source>
        <dbReference type="ARBA" id="ARBA00006068"/>
    </source>
</evidence>
<dbReference type="Pfam" id="PF03816">
    <property type="entry name" value="LytR_cpsA_psr"/>
    <property type="match status" value="1"/>
</dbReference>
<dbReference type="RefSeq" id="WP_345631287.1">
    <property type="nucleotide sequence ID" value="NZ_BAABJQ010000010.1"/>
</dbReference>
<keyword evidence="2" id="KW-0472">Membrane</keyword>
<reference evidence="5" key="1">
    <citation type="journal article" date="2019" name="Int. J. Syst. Evol. Microbiol.">
        <title>The Global Catalogue of Microorganisms (GCM) 10K type strain sequencing project: providing services to taxonomists for standard genome sequencing and annotation.</title>
        <authorList>
            <consortium name="The Broad Institute Genomics Platform"/>
            <consortium name="The Broad Institute Genome Sequencing Center for Infectious Disease"/>
            <person name="Wu L."/>
            <person name="Ma J."/>
        </authorList>
    </citation>
    <scope>NUCLEOTIDE SEQUENCE [LARGE SCALE GENOMIC DNA]</scope>
    <source>
        <strain evidence="5">JCM 18304</strain>
    </source>
</reference>
<dbReference type="Proteomes" id="UP001501570">
    <property type="component" value="Unassembled WGS sequence"/>
</dbReference>
<dbReference type="InterPro" id="IPR004474">
    <property type="entry name" value="LytR_CpsA_psr"/>
</dbReference>
<feature type="transmembrane region" description="Helical" evidence="2">
    <location>
        <begin position="41"/>
        <end position="62"/>
    </location>
</feature>
<dbReference type="EMBL" id="BAABJQ010000010">
    <property type="protein sequence ID" value="GAA5188121.1"/>
    <property type="molecule type" value="Genomic_DNA"/>
</dbReference>
<evidence type="ECO:0000256" key="2">
    <source>
        <dbReference type="SAM" id="Phobius"/>
    </source>
</evidence>
<sequence length="403" mass="42397">MTDFEERFRHLLRDLSKDAPASGDRATLLHRKITRRRRFRTVGLAGALVLVLAGAGAGLVTLRPAAHRTLGTAGAVSATPSHAALTGPENILLAGEDPYGTSADGGADAIMILHLSADHRTGYLISIPRDTGVRIPAYNNGAQSYPGGEAKLNMAYGYGARGLTGTAARRHGLDLLSKTVTALSGITFNATASANLAGVEQVIDAIGGINLYVDEKTISTDLGYDRSGNEAVPFKRDGSSPPMGAVPGVTPVVYNVGNQHLTGAQAIDYIRQRDLLANGDGDYGRQRHQNQLLVAVYRQVLSAGTLADPHRLGDLLSTVDKALIIDSGGASLTDWFSSVRGLPGDGLIGIAMNGGQYVTAQQPGLGEVQTLNDTSRQLLDAVRADTVSQFVAAHPDWMDTPTK</sequence>
<evidence type="ECO:0000259" key="3">
    <source>
        <dbReference type="Pfam" id="PF03816"/>
    </source>
</evidence>
<name>A0ABP9RVR0_9ACTN</name>
<evidence type="ECO:0000313" key="5">
    <source>
        <dbReference type="Proteomes" id="UP001501570"/>
    </source>
</evidence>
<gene>
    <name evidence="4" type="ORF">GCM10023322_37980</name>
</gene>
<protein>
    <recommendedName>
        <fullName evidence="3">Cell envelope-related transcriptional attenuator domain-containing protein</fullName>
    </recommendedName>
</protein>
<dbReference type="PANTHER" id="PTHR33392:SF6">
    <property type="entry name" value="POLYISOPRENYL-TEICHOIC ACID--PEPTIDOGLYCAN TEICHOIC ACID TRANSFERASE TAGU"/>
    <property type="match status" value="1"/>
</dbReference>
<dbReference type="InterPro" id="IPR050922">
    <property type="entry name" value="LytR/CpsA/Psr_CW_biosynth"/>
</dbReference>
<proteinExistence type="inferred from homology"/>
<dbReference type="PANTHER" id="PTHR33392">
    <property type="entry name" value="POLYISOPRENYL-TEICHOIC ACID--PEPTIDOGLYCAN TEICHOIC ACID TRANSFERASE TAGU"/>
    <property type="match status" value="1"/>
</dbReference>
<keyword evidence="5" id="KW-1185">Reference proteome</keyword>
<keyword evidence="2" id="KW-1133">Transmembrane helix</keyword>
<keyword evidence="2" id="KW-0812">Transmembrane</keyword>
<dbReference type="Gene3D" id="3.40.630.190">
    <property type="entry name" value="LCP protein"/>
    <property type="match status" value="1"/>
</dbReference>
<organism evidence="4 5">
    <name type="scientific">Rugosimonospora acidiphila</name>
    <dbReference type="NCBI Taxonomy" id="556531"/>
    <lineage>
        <taxon>Bacteria</taxon>
        <taxon>Bacillati</taxon>
        <taxon>Actinomycetota</taxon>
        <taxon>Actinomycetes</taxon>
        <taxon>Micromonosporales</taxon>
        <taxon>Micromonosporaceae</taxon>
        <taxon>Rugosimonospora</taxon>
    </lineage>
</organism>
<evidence type="ECO:0000313" key="4">
    <source>
        <dbReference type="EMBL" id="GAA5188121.1"/>
    </source>
</evidence>
<comment type="caution">
    <text evidence="4">The sequence shown here is derived from an EMBL/GenBank/DDBJ whole genome shotgun (WGS) entry which is preliminary data.</text>
</comment>
<accession>A0ABP9RVR0</accession>
<feature type="domain" description="Cell envelope-related transcriptional attenuator" evidence="3">
    <location>
        <begin position="107"/>
        <end position="301"/>
    </location>
</feature>